<dbReference type="RefSeq" id="WP_281879955.1">
    <property type="nucleotide sequence ID" value="NZ_AP026978.1"/>
</dbReference>
<dbReference type="PROSITE" id="PS50977">
    <property type="entry name" value="HTH_TETR_2"/>
    <property type="match status" value="1"/>
</dbReference>
<dbReference type="PANTHER" id="PTHR30055:SF234">
    <property type="entry name" value="HTH-TYPE TRANSCRIPTIONAL REGULATOR BETI"/>
    <property type="match status" value="1"/>
</dbReference>
<keyword evidence="7" id="KW-1185">Reference proteome</keyword>
<evidence type="ECO:0000256" key="4">
    <source>
        <dbReference type="PROSITE-ProRule" id="PRU00335"/>
    </source>
</evidence>
<protein>
    <submittedName>
        <fullName evidence="6">TetR family transcriptional regulator</fullName>
    </submittedName>
</protein>
<evidence type="ECO:0000313" key="7">
    <source>
        <dbReference type="Proteomes" id="UP001317870"/>
    </source>
</evidence>
<dbReference type="PROSITE" id="PS01081">
    <property type="entry name" value="HTH_TETR_1"/>
    <property type="match status" value="1"/>
</dbReference>
<gene>
    <name evidence="6" type="ORF">IFM12276_28050</name>
</gene>
<reference evidence="6 7" key="1">
    <citation type="submission" date="2022-11" db="EMBL/GenBank/DDBJ databases">
        <title>Genome Sequencing of Nocardia sp. ON39_IFM12276 and assembly.</title>
        <authorList>
            <person name="Shimojima M."/>
            <person name="Toyokawa M."/>
            <person name="Uesaka K."/>
        </authorList>
    </citation>
    <scope>NUCLEOTIDE SEQUENCE [LARGE SCALE GENOMIC DNA]</scope>
    <source>
        <strain evidence="6 7">IFM 12276</strain>
    </source>
</reference>
<evidence type="ECO:0000313" key="6">
    <source>
        <dbReference type="EMBL" id="BDT99776.1"/>
    </source>
</evidence>
<dbReference type="Pfam" id="PF00440">
    <property type="entry name" value="TetR_N"/>
    <property type="match status" value="1"/>
</dbReference>
<keyword evidence="3" id="KW-0804">Transcription</keyword>
<dbReference type="InterPro" id="IPR050109">
    <property type="entry name" value="HTH-type_TetR-like_transc_reg"/>
</dbReference>
<keyword evidence="1" id="KW-0805">Transcription regulation</keyword>
<evidence type="ECO:0000256" key="2">
    <source>
        <dbReference type="ARBA" id="ARBA00023125"/>
    </source>
</evidence>
<evidence type="ECO:0000259" key="5">
    <source>
        <dbReference type="PROSITE" id="PS50977"/>
    </source>
</evidence>
<dbReference type="PANTHER" id="PTHR30055">
    <property type="entry name" value="HTH-TYPE TRANSCRIPTIONAL REGULATOR RUTR"/>
    <property type="match status" value="1"/>
</dbReference>
<evidence type="ECO:0000256" key="1">
    <source>
        <dbReference type="ARBA" id="ARBA00023015"/>
    </source>
</evidence>
<keyword evidence="2 4" id="KW-0238">DNA-binding</keyword>
<dbReference type="Proteomes" id="UP001317870">
    <property type="component" value="Chromosome"/>
</dbReference>
<dbReference type="EMBL" id="AP026978">
    <property type="protein sequence ID" value="BDT99776.1"/>
    <property type="molecule type" value="Genomic_DNA"/>
</dbReference>
<dbReference type="PRINTS" id="PR00455">
    <property type="entry name" value="HTHTETR"/>
</dbReference>
<name>A0ABM8CXR8_9NOCA</name>
<sequence>MSTPRKTPRQQRSEFTFEAILDAAARLFQQHGYAATTTNKIAELAGVSIGTLYHYVPNKDALLYSLAERHLREASLTLLVAAERLRAEQPPLRETIEQLVDAVTRLHTAQPEMHRLLFDQAPRTPDGVERLRQLEQVLAGEVEFHLRRLDVGGADPALTAVLLVQAVEAQIHGAVLDPPAGRTADECGRAIIDLWTGALTPSPGGPAAMSSCGCRAR</sequence>
<accession>A0ABM8CXR8</accession>
<evidence type="ECO:0000256" key="3">
    <source>
        <dbReference type="ARBA" id="ARBA00023163"/>
    </source>
</evidence>
<feature type="domain" description="HTH tetR-type" evidence="5">
    <location>
        <begin position="14"/>
        <end position="74"/>
    </location>
</feature>
<organism evidence="6 7">
    <name type="scientific">Nocardia sputorum</name>
    <dbReference type="NCBI Taxonomy" id="2984338"/>
    <lineage>
        <taxon>Bacteria</taxon>
        <taxon>Bacillati</taxon>
        <taxon>Actinomycetota</taxon>
        <taxon>Actinomycetes</taxon>
        <taxon>Mycobacteriales</taxon>
        <taxon>Nocardiaceae</taxon>
        <taxon>Nocardia</taxon>
    </lineage>
</organism>
<proteinExistence type="predicted"/>
<dbReference type="Pfam" id="PF17918">
    <property type="entry name" value="TetR_C_15"/>
    <property type="match status" value="1"/>
</dbReference>
<dbReference type="Gene3D" id="1.10.357.10">
    <property type="entry name" value="Tetracycline Repressor, domain 2"/>
    <property type="match status" value="1"/>
</dbReference>
<feature type="DNA-binding region" description="H-T-H motif" evidence="4">
    <location>
        <begin position="37"/>
        <end position="56"/>
    </location>
</feature>
<dbReference type="InterPro" id="IPR001647">
    <property type="entry name" value="HTH_TetR"/>
</dbReference>
<dbReference type="InterPro" id="IPR041669">
    <property type="entry name" value="TetR_C_15"/>
</dbReference>
<dbReference type="InterPro" id="IPR023772">
    <property type="entry name" value="DNA-bd_HTH_TetR-type_CS"/>
</dbReference>
<dbReference type="InterPro" id="IPR009057">
    <property type="entry name" value="Homeodomain-like_sf"/>
</dbReference>
<dbReference type="SUPFAM" id="SSF46689">
    <property type="entry name" value="Homeodomain-like"/>
    <property type="match status" value="1"/>
</dbReference>